<dbReference type="Proteomes" id="UP000514752">
    <property type="component" value="Chromosome"/>
</dbReference>
<accession>A0A7D7S4K2</accession>
<evidence type="ECO:0000256" key="1">
    <source>
        <dbReference type="SAM" id="SignalP"/>
    </source>
</evidence>
<sequence length="129" mass="14551">MKKAVYAAFVAAAALVAGSAQAQTPDVKHEDAVRTASVRYTCQGGKRLTVTYGFNRQDLPVYASAYMHGKRRYMPVNLNVSDNVETTFGDENNFKLSTEYLDRRNYRSRSVMVTSPGQEIIYKSCRPRR</sequence>
<dbReference type="EMBL" id="CP059567">
    <property type="protein sequence ID" value="QMT40046.1"/>
    <property type="molecule type" value="Genomic_DNA"/>
</dbReference>
<evidence type="ECO:0000313" key="3">
    <source>
        <dbReference type="EMBL" id="QMT40046.1"/>
    </source>
</evidence>
<gene>
    <name evidence="3" type="ORF">H3L94_09335</name>
</gene>
<feature type="chain" id="PRO_5027936580" evidence="1">
    <location>
        <begin position="23"/>
        <end position="129"/>
    </location>
</feature>
<evidence type="ECO:0000313" key="4">
    <source>
        <dbReference type="Proteomes" id="UP000514752"/>
    </source>
</evidence>
<dbReference type="KEGG" id="nsg:H3L94_09335"/>
<proteinExistence type="predicted"/>
<dbReference type="AlphaFoldDB" id="A0A7D7S4K2"/>
<evidence type="ECO:0000259" key="2">
    <source>
        <dbReference type="Pfam" id="PF24574"/>
    </source>
</evidence>
<feature type="signal peptide" evidence="1">
    <location>
        <begin position="1"/>
        <end position="22"/>
    </location>
</feature>
<dbReference type="InterPro" id="IPR056025">
    <property type="entry name" value="ACP_dom"/>
</dbReference>
<protein>
    <submittedName>
        <fullName evidence="3">Adhesin</fullName>
    </submittedName>
</protein>
<dbReference type="CDD" id="cd21836">
    <property type="entry name" value="adhesin_CP"/>
    <property type="match status" value="1"/>
</dbReference>
<dbReference type="Pfam" id="PF24574">
    <property type="entry name" value="Nm-ACP"/>
    <property type="match status" value="1"/>
</dbReference>
<reference evidence="3 4" key="1">
    <citation type="submission" date="2020-07" db="EMBL/GenBank/DDBJ databases">
        <title>Genomic diversity of species in the Neisseriaceae family.</title>
        <authorList>
            <person name="Vincent A.T."/>
            <person name="Bernet E."/>
            <person name="Veyrier F.J."/>
        </authorList>
    </citation>
    <scope>NUCLEOTIDE SEQUENCE [LARGE SCALE GENOMIC DNA]</scope>
    <source>
        <strain evidence="3 4">DSM 22244</strain>
    </source>
</reference>
<organism evidence="3 4">
    <name type="scientific">Neisseria shayeganii</name>
    <dbReference type="NCBI Taxonomy" id="607712"/>
    <lineage>
        <taxon>Bacteria</taxon>
        <taxon>Pseudomonadati</taxon>
        <taxon>Pseudomonadota</taxon>
        <taxon>Betaproteobacteria</taxon>
        <taxon>Neisseriales</taxon>
        <taxon>Neisseriaceae</taxon>
        <taxon>Neisseria</taxon>
    </lineage>
</organism>
<keyword evidence="1" id="KW-0732">Signal</keyword>
<feature type="domain" description="ACP-like" evidence="2">
    <location>
        <begin position="34"/>
        <end position="127"/>
    </location>
</feature>
<name>A0A7D7S4K2_9NEIS</name>
<dbReference type="RefSeq" id="WP_182121801.1">
    <property type="nucleotide sequence ID" value="NZ_CP059567.1"/>
</dbReference>